<sequence>MHTWQMQEAKARLSEVVKLAESEGPQDITLHGRSVAVVLSRATFEHLSGSGQSLVEFMRQSPLYGLEEIEFERDRSAAREVVL</sequence>
<dbReference type="NCBIfam" id="TIGR01552">
    <property type="entry name" value="phd_fam"/>
    <property type="match status" value="1"/>
</dbReference>
<protein>
    <recommendedName>
        <fullName evidence="2">Antitoxin</fullName>
    </recommendedName>
</protein>
<gene>
    <name evidence="3" type="ORF">PG1C_13080</name>
</gene>
<accession>A0A0C5JBL6</accession>
<comment type="similarity">
    <text evidence="1 2">Belongs to the phD/YefM antitoxin family.</text>
</comment>
<organism evidence="3 4">
    <name type="scientific">Rugosibacter aromaticivorans</name>
    <dbReference type="NCBI Taxonomy" id="1565605"/>
    <lineage>
        <taxon>Bacteria</taxon>
        <taxon>Pseudomonadati</taxon>
        <taxon>Pseudomonadota</taxon>
        <taxon>Betaproteobacteria</taxon>
        <taxon>Nitrosomonadales</taxon>
        <taxon>Sterolibacteriaceae</taxon>
        <taxon>Rugosibacter</taxon>
    </lineage>
</organism>
<dbReference type="Proteomes" id="UP000061603">
    <property type="component" value="Chromosome"/>
</dbReference>
<dbReference type="EMBL" id="CP010554">
    <property type="protein sequence ID" value="AJP49114.1"/>
    <property type="molecule type" value="Genomic_DNA"/>
</dbReference>
<dbReference type="STRING" id="1565605.PG1C_13080"/>
<dbReference type="PATRIC" id="fig|1565605.3.peg.2769"/>
<keyword evidence="4" id="KW-1185">Reference proteome</keyword>
<evidence type="ECO:0000256" key="1">
    <source>
        <dbReference type="ARBA" id="ARBA00009981"/>
    </source>
</evidence>
<dbReference type="SUPFAM" id="SSF143120">
    <property type="entry name" value="YefM-like"/>
    <property type="match status" value="1"/>
</dbReference>
<comment type="function">
    <text evidence="2">Antitoxin component of a type II toxin-antitoxin (TA) system.</text>
</comment>
<dbReference type="AlphaFoldDB" id="A0A0C5JBL6"/>
<evidence type="ECO:0000313" key="4">
    <source>
        <dbReference type="Proteomes" id="UP000061603"/>
    </source>
</evidence>
<dbReference type="Pfam" id="PF02604">
    <property type="entry name" value="PhdYeFM_antitox"/>
    <property type="match status" value="1"/>
</dbReference>
<dbReference type="KEGG" id="rbu:PG1C_13080"/>
<evidence type="ECO:0000256" key="2">
    <source>
        <dbReference type="RuleBase" id="RU362080"/>
    </source>
</evidence>
<reference evidence="3 4" key="1">
    <citation type="journal article" date="2015" name="Genome Announc.">
        <title>Complete Genome Sequence of a Novel Bacterium within the Family Rhodocyclaceae That Degrades Polycyclic Aromatic Hydrocarbons.</title>
        <authorList>
            <person name="Singleton D.R."/>
            <person name="Dickey A.N."/>
            <person name="Scholl E.H."/>
            <person name="Wright F.A."/>
            <person name="Aitken M.D."/>
        </authorList>
    </citation>
    <scope>NUCLEOTIDE SEQUENCE [LARGE SCALE GENOMIC DNA]</scope>
    <source>
        <strain evidence="4">PG1-Ca6</strain>
    </source>
</reference>
<proteinExistence type="inferred from homology"/>
<dbReference type="RefSeq" id="WP_202635213.1">
    <property type="nucleotide sequence ID" value="NZ_CP010554.1"/>
</dbReference>
<evidence type="ECO:0000313" key="3">
    <source>
        <dbReference type="EMBL" id="AJP49114.1"/>
    </source>
</evidence>
<dbReference type="HOGENOM" id="CLU_163140_1_3_4"/>
<dbReference type="InterPro" id="IPR006442">
    <property type="entry name" value="Antitoxin_Phd/YefM"/>
</dbReference>
<dbReference type="Gene3D" id="3.40.1620.10">
    <property type="entry name" value="YefM-like domain"/>
    <property type="match status" value="1"/>
</dbReference>
<name>A0A0C5JBL6_9PROT</name>
<dbReference type="InterPro" id="IPR036165">
    <property type="entry name" value="YefM-like_sf"/>
</dbReference>